<feature type="region of interest" description="Disordered" evidence="1">
    <location>
        <begin position="1"/>
        <end position="26"/>
    </location>
</feature>
<evidence type="ECO:0000313" key="2">
    <source>
        <dbReference type="EMBL" id="MCI67830.1"/>
    </source>
</evidence>
<reference evidence="2 3" key="1">
    <citation type="journal article" date="2018" name="Front. Plant Sci.">
        <title>Red Clover (Trifolium pratense) and Zigzag Clover (T. medium) - A Picture of Genomic Similarities and Differences.</title>
        <authorList>
            <person name="Dluhosova J."/>
            <person name="Istvanek J."/>
            <person name="Nedelnik J."/>
            <person name="Repkova J."/>
        </authorList>
    </citation>
    <scope>NUCLEOTIDE SEQUENCE [LARGE SCALE GENOMIC DNA]</scope>
    <source>
        <strain evidence="3">cv. 10/8</strain>
        <tissue evidence="2">Leaf</tissue>
    </source>
</reference>
<feature type="non-terminal residue" evidence="2">
    <location>
        <position position="1"/>
    </location>
</feature>
<evidence type="ECO:0000313" key="3">
    <source>
        <dbReference type="Proteomes" id="UP000265520"/>
    </source>
</evidence>
<feature type="compositionally biased region" description="Polar residues" evidence="1">
    <location>
        <begin position="17"/>
        <end position="26"/>
    </location>
</feature>
<comment type="caution">
    <text evidence="2">The sequence shown here is derived from an EMBL/GenBank/DDBJ whole genome shotgun (WGS) entry which is preliminary data.</text>
</comment>
<name>A0A392U5M5_9FABA</name>
<dbReference type="AlphaFoldDB" id="A0A392U5M5"/>
<evidence type="ECO:0000256" key="1">
    <source>
        <dbReference type="SAM" id="MobiDB-lite"/>
    </source>
</evidence>
<accession>A0A392U5M5</accession>
<sequence length="26" mass="2795">IVVSEPGFRSSKGKCVQESTVRGQSE</sequence>
<dbReference type="Proteomes" id="UP000265520">
    <property type="component" value="Unassembled WGS sequence"/>
</dbReference>
<protein>
    <submittedName>
        <fullName evidence="2">Uncharacterized protein</fullName>
    </submittedName>
</protein>
<keyword evidence="3" id="KW-1185">Reference proteome</keyword>
<dbReference type="EMBL" id="LXQA010724619">
    <property type="protein sequence ID" value="MCI67830.1"/>
    <property type="molecule type" value="Genomic_DNA"/>
</dbReference>
<organism evidence="2 3">
    <name type="scientific">Trifolium medium</name>
    <dbReference type="NCBI Taxonomy" id="97028"/>
    <lineage>
        <taxon>Eukaryota</taxon>
        <taxon>Viridiplantae</taxon>
        <taxon>Streptophyta</taxon>
        <taxon>Embryophyta</taxon>
        <taxon>Tracheophyta</taxon>
        <taxon>Spermatophyta</taxon>
        <taxon>Magnoliopsida</taxon>
        <taxon>eudicotyledons</taxon>
        <taxon>Gunneridae</taxon>
        <taxon>Pentapetalae</taxon>
        <taxon>rosids</taxon>
        <taxon>fabids</taxon>
        <taxon>Fabales</taxon>
        <taxon>Fabaceae</taxon>
        <taxon>Papilionoideae</taxon>
        <taxon>50 kb inversion clade</taxon>
        <taxon>NPAAA clade</taxon>
        <taxon>Hologalegina</taxon>
        <taxon>IRL clade</taxon>
        <taxon>Trifolieae</taxon>
        <taxon>Trifolium</taxon>
    </lineage>
</organism>
<proteinExistence type="predicted"/>